<evidence type="ECO:0000313" key="2">
    <source>
        <dbReference type="Proteomes" id="UP000005239"/>
    </source>
</evidence>
<dbReference type="Proteomes" id="UP000005239">
    <property type="component" value="Unassembled WGS sequence"/>
</dbReference>
<protein>
    <submittedName>
        <fullName evidence="1">Afd-1</fullName>
    </submittedName>
</protein>
<reference evidence="1" key="2">
    <citation type="submission" date="2022-06" db="UniProtKB">
        <authorList>
            <consortium name="EnsemblMetazoa"/>
        </authorList>
    </citation>
    <scope>IDENTIFICATION</scope>
    <source>
        <strain evidence="1">PS312</strain>
    </source>
</reference>
<dbReference type="GO" id="GO:0007165">
    <property type="term" value="P:signal transduction"/>
    <property type="evidence" value="ECO:0007669"/>
    <property type="project" value="InterPro"/>
</dbReference>
<dbReference type="Pfam" id="PF00595">
    <property type="entry name" value="PDZ"/>
    <property type="match status" value="1"/>
</dbReference>
<dbReference type="PROSITE" id="PS50106">
    <property type="entry name" value="PDZ"/>
    <property type="match status" value="1"/>
</dbReference>
<dbReference type="SMART" id="SM01132">
    <property type="entry name" value="DIL"/>
    <property type="match status" value="1"/>
</dbReference>
<dbReference type="InterPro" id="IPR000159">
    <property type="entry name" value="RA_dom"/>
</dbReference>
<dbReference type="InterPro" id="IPR028842">
    <property type="entry name" value="Afadin"/>
</dbReference>
<proteinExistence type="predicted"/>
<dbReference type="EnsemblMetazoa" id="PPA39970.1">
    <property type="protein sequence ID" value="PPA39970.1"/>
    <property type="gene ID" value="WBGene00278339"/>
</dbReference>
<dbReference type="Pfam" id="PF01843">
    <property type="entry name" value="DIL"/>
    <property type="match status" value="1"/>
</dbReference>
<organism evidence="1 2">
    <name type="scientific">Pristionchus pacificus</name>
    <name type="common">Parasitic nematode worm</name>
    <dbReference type="NCBI Taxonomy" id="54126"/>
    <lineage>
        <taxon>Eukaryota</taxon>
        <taxon>Metazoa</taxon>
        <taxon>Ecdysozoa</taxon>
        <taxon>Nematoda</taxon>
        <taxon>Chromadorea</taxon>
        <taxon>Rhabditida</taxon>
        <taxon>Rhabditina</taxon>
        <taxon>Diplogasteromorpha</taxon>
        <taxon>Diplogasteroidea</taxon>
        <taxon>Neodiplogasteridae</taxon>
        <taxon>Pristionchus</taxon>
    </lineage>
</organism>
<reference evidence="2" key="1">
    <citation type="journal article" date="2008" name="Nat. Genet.">
        <title>The Pristionchus pacificus genome provides a unique perspective on nematode lifestyle and parasitism.</title>
        <authorList>
            <person name="Dieterich C."/>
            <person name="Clifton S.W."/>
            <person name="Schuster L.N."/>
            <person name="Chinwalla A."/>
            <person name="Delehaunty K."/>
            <person name="Dinkelacker I."/>
            <person name="Fulton L."/>
            <person name="Fulton R."/>
            <person name="Godfrey J."/>
            <person name="Minx P."/>
            <person name="Mitreva M."/>
            <person name="Roeseler W."/>
            <person name="Tian H."/>
            <person name="Witte H."/>
            <person name="Yang S.P."/>
            <person name="Wilson R.K."/>
            <person name="Sommer R.J."/>
        </authorList>
    </citation>
    <scope>NUCLEOTIDE SEQUENCE [LARGE SCALE GENOMIC DNA]</scope>
    <source>
        <strain evidence="2">PS312</strain>
    </source>
</reference>
<accession>A0A8R1UVM5</accession>
<dbReference type="InterPro" id="IPR029071">
    <property type="entry name" value="Ubiquitin-like_domsf"/>
</dbReference>
<dbReference type="Gene3D" id="2.60.200.20">
    <property type="match status" value="1"/>
</dbReference>
<dbReference type="Gene3D" id="3.10.20.90">
    <property type="entry name" value="Phosphatidylinositol 3-kinase Catalytic Subunit, Chain A, domain 1"/>
    <property type="match status" value="2"/>
</dbReference>
<evidence type="ECO:0000313" key="1">
    <source>
        <dbReference type="EnsemblMetazoa" id="PPA39970.1"/>
    </source>
</evidence>
<dbReference type="InterPro" id="IPR002710">
    <property type="entry name" value="Dilute_dom"/>
</dbReference>
<keyword evidence="2" id="KW-1185">Reference proteome</keyword>
<dbReference type="InterPro" id="IPR036034">
    <property type="entry name" value="PDZ_sf"/>
</dbReference>
<dbReference type="PROSITE" id="PS51126">
    <property type="entry name" value="DILUTE"/>
    <property type="match status" value="1"/>
</dbReference>
<dbReference type="InterPro" id="IPR008984">
    <property type="entry name" value="SMAD_FHA_dom_sf"/>
</dbReference>
<sequence>MAHFEYEKLCRLVEQWNENRLDLFHLSQPTQDLEIEGVMRFYFCDDGGRVCTKCIRVSSTATTQAVIDALVDKFLPDLKMLTDPDYTLWEVHEGGEERRLNGDEKPLLVQLNWHKDDKEGRFLLKKHGMTFLPIQALKDHDRTSNIKRSNKRFSKREKKEDKGRKKHKEIITVHEGVPQENIDVMGLYKQVPPTTFTRTISNPEIVMKKRREKRIESKLRDMGHGGSVKIYGEEIVPSRPYVTILVSANDRAKEILREALRKYNVPEDEWTHFELVLYWLDGSRIDNTLTGRSLTDLTIAGIPHRSERVVSSDECPLVELANSQSHVQMFLIIRRKTRSTSNGHVANTDRFSNKCAYLVSLDNNNRIPISEGVTEVGNDINLHLFARNNVRLSSVCSRHCVITLTNGVFTITPSSPHAVIEINDRKIDQTESVMDGSVIRLGKDNIFRVIIPRPLSKNFSKSNESIVDLRREHNSSNPEKSCEERSGEVIHEIPISISIDEKSIRNLLIQAMSRSAESCSFPLSSSFIIFIGLHSLDDPSIIGVELLNRLCTHLSHVSNDGCHRDRIVYWLSNSSHLHHLLSSDICFTLPLDQLSSLVQSLFHSLVKECTKELSVLVHSFFTSRNSTERGSLVSLLDSIMSSCRWSQLNADITIQLASQLFASLNTAIFNQMIEMKCTSNLGHLVSKGLTELDEWSTGMGVELAAECLFDTCRQAANLLIAPKNDMASMGSTTYKLNSLQIRHLLNSFEVCGDEIGVGNDVLHRMIGLAERQADELSAEEGIPLTLLETNRLSGMDMIPPQDGYFTNRSQSNFEPLKILLDELATKGVCCNVKWNDDSIGWIMLNESNNNVVKIHLNRGNGGIGLSIVAAQGVGERQCGIYIKKVLEGSIADKDGRLCGGDELIQVNDKSLRGLSQEEAARSLSSCGPVVKLLVRKGAASRNGLQSYLVSPISALSPPSQSNNGDIRDGMPPSPTHLYTPSINRHIPYECNVTQSSSSAFSIPRQRNPSISTTDLYQGNDPNISFSGRSIASSTISSFSALPSHYKRPTVIQPARNCSPSTVRSGAISPSLLSHSSYRLDSSPHSSFRGTISPTPLSHSTSTQRVDVIHSPPIARSSPIPSIPLSQSLHSFSRSIDSSTAQSMSHLPPRVPSFERRLMESHRNVAESAALSAIHRNENKRNDSVYTNKHNHNNLIDEMEGQLLRMSVGAEARYGEIMGDSISNLDRPISTRIRKETLIDDIPDYDLDSPHIVGAQETYRDPRSKRFTDSSFENGSSFDGSKLGFGDKMRLFARGIGESTPPTRVTTSSAQRMIQNDH</sequence>
<dbReference type="InterPro" id="IPR001478">
    <property type="entry name" value="PDZ"/>
</dbReference>
<dbReference type="SUPFAM" id="SSF54236">
    <property type="entry name" value="Ubiquitin-like"/>
    <property type="match status" value="2"/>
</dbReference>
<dbReference type="SUPFAM" id="SSF50156">
    <property type="entry name" value="PDZ domain-like"/>
    <property type="match status" value="1"/>
</dbReference>
<dbReference type="PANTHER" id="PTHR10398">
    <property type="entry name" value="AFADIN"/>
    <property type="match status" value="1"/>
</dbReference>
<dbReference type="SMART" id="SM00314">
    <property type="entry name" value="RA"/>
    <property type="match status" value="2"/>
</dbReference>
<dbReference type="PANTHER" id="PTHR10398:SF2">
    <property type="entry name" value="AFADIN"/>
    <property type="match status" value="1"/>
</dbReference>
<dbReference type="GO" id="GO:0005912">
    <property type="term" value="C:adherens junction"/>
    <property type="evidence" value="ECO:0000318"/>
    <property type="project" value="GO_Central"/>
</dbReference>
<name>A0A2A6CD30_PRIPA</name>
<accession>A0A2A6CD30</accession>
<dbReference type="Gene3D" id="2.30.42.10">
    <property type="match status" value="1"/>
</dbReference>
<gene>
    <name evidence="1" type="primary">WBGene00278339</name>
</gene>
<dbReference type="SMART" id="SM00228">
    <property type="entry name" value="PDZ"/>
    <property type="match status" value="1"/>
</dbReference>
<dbReference type="GO" id="GO:0050839">
    <property type="term" value="F:cell adhesion molecule binding"/>
    <property type="evidence" value="ECO:0000318"/>
    <property type="project" value="GO_Central"/>
</dbReference>
<dbReference type="CDD" id="cd01782">
    <property type="entry name" value="RA1_Afadin"/>
    <property type="match status" value="1"/>
</dbReference>
<dbReference type="PROSITE" id="PS50200">
    <property type="entry name" value="RA"/>
    <property type="match status" value="2"/>
</dbReference>
<dbReference type="Pfam" id="PF00788">
    <property type="entry name" value="RA"/>
    <property type="match status" value="2"/>
</dbReference>
<dbReference type="GO" id="GO:0032880">
    <property type="term" value="P:regulation of protein localization"/>
    <property type="evidence" value="ECO:0000318"/>
    <property type="project" value="GO_Central"/>
</dbReference>
<dbReference type="SUPFAM" id="SSF49879">
    <property type="entry name" value="SMAD/FHA domain"/>
    <property type="match status" value="1"/>
</dbReference>